<evidence type="ECO:0000256" key="10">
    <source>
        <dbReference type="ARBA" id="ARBA00023201"/>
    </source>
</evidence>
<dbReference type="GO" id="GO:0015293">
    <property type="term" value="F:symporter activity"/>
    <property type="evidence" value="ECO:0007669"/>
    <property type="project" value="TreeGrafter"/>
</dbReference>
<dbReference type="GO" id="GO:0006814">
    <property type="term" value="P:sodium ion transport"/>
    <property type="evidence" value="ECO:0007669"/>
    <property type="project" value="UniProtKB-KW"/>
</dbReference>
<evidence type="ECO:0000256" key="7">
    <source>
        <dbReference type="ARBA" id="ARBA00023053"/>
    </source>
</evidence>
<organism evidence="13 14">
    <name type="scientific">Luteimonas aestuarii</name>
    <dbReference type="NCBI Taxonomy" id="453837"/>
    <lineage>
        <taxon>Bacteria</taxon>
        <taxon>Pseudomonadati</taxon>
        <taxon>Pseudomonadota</taxon>
        <taxon>Gammaproteobacteria</taxon>
        <taxon>Lysobacterales</taxon>
        <taxon>Lysobacteraceae</taxon>
        <taxon>Luteimonas</taxon>
    </lineage>
</organism>
<evidence type="ECO:0000256" key="8">
    <source>
        <dbReference type="ARBA" id="ARBA00023065"/>
    </source>
</evidence>
<feature type="transmembrane region" description="Helical" evidence="12">
    <location>
        <begin position="572"/>
        <end position="598"/>
    </location>
</feature>
<keyword evidence="4" id="KW-1003">Cell membrane</keyword>
<evidence type="ECO:0000256" key="11">
    <source>
        <dbReference type="RuleBase" id="RU362091"/>
    </source>
</evidence>
<keyword evidence="14" id="KW-1185">Reference proteome</keyword>
<dbReference type="RefSeq" id="WP_133322336.1">
    <property type="nucleotide sequence ID" value="NZ_SMTF01000010.1"/>
</dbReference>
<dbReference type="GO" id="GO:0005886">
    <property type="term" value="C:plasma membrane"/>
    <property type="evidence" value="ECO:0007669"/>
    <property type="project" value="UniProtKB-SubCell"/>
</dbReference>
<feature type="transmembrane region" description="Helical" evidence="12">
    <location>
        <begin position="378"/>
        <end position="400"/>
    </location>
</feature>
<dbReference type="InterPro" id="IPR051163">
    <property type="entry name" value="Sodium:Solute_Symporter_SSF"/>
</dbReference>
<dbReference type="AlphaFoldDB" id="A0A4V3AM83"/>
<keyword evidence="10" id="KW-0739">Sodium transport</keyword>
<dbReference type="NCBIfam" id="TIGR00813">
    <property type="entry name" value="sss"/>
    <property type="match status" value="1"/>
</dbReference>
<dbReference type="EMBL" id="SMTF01000010">
    <property type="protein sequence ID" value="TDK23078.1"/>
    <property type="molecule type" value="Genomic_DNA"/>
</dbReference>
<protein>
    <submittedName>
        <fullName evidence="13">Sodium:solute symporter</fullName>
    </submittedName>
</protein>
<comment type="similarity">
    <text evidence="2 11">Belongs to the sodium:solute symporter (SSF) (TC 2.A.21) family.</text>
</comment>
<evidence type="ECO:0000256" key="4">
    <source>
        <dbReference type="ARBA" id="ARBA00022475"/>
    </source>
</evidence>
<dbReference type="Proteomes" id="UP000294796">
    <property type="component" value="Unassembled WGS sequence"/>
</dbReference>
<proteinExistence type="inferred from homology"/>
<dbReference type="Pfam" id="PF00474">
    <property type="entry name" value="SSF"/>
    <property type="match status" value="1"/>
</dbReference>
<sequence>MSLRGGRVGLRRAGVRWLALGWLLLAVSLPAWAEGLVSVHEQALPALPAGADPLRLQVVAERVVVRGSGGAWVLDAAGTAWRDATMPDDTGLQAVASTDSGAQAWQLWSDDAGLQRIDALAWQGDVLQATPMGVPPVALHDARAAVLSGALFVAGLDAAGRTQLWSWPLGSARATWTAHGGWPGDEAPAVLVAQKFALYVATQGGGLWQWNATDGWQSQGPLPAALATDAARAIGQAHVLFLLQGANGREPRLFHTITGSWAPLPATLPSDAGALVPRGNGWLWSGGDGGVHEARIESGKHLLAWLDWLVIVVYLAGVMGIGVYFYRKDQTASGADFFVGGRSIPFWVAGVSLYATNTSSISFIAIPAKAYESNWQYMTNNLVAVLGLMFVAVWIVPLLRRLDLMSVFSYLETRFHPAIRMLASALAIAMQVGSRLSVILFLPALAIATITGIDVVWSILIMGGFTIAYTAMGGMRAVVWTDFVQVFVKMGGALFAIGFILWSLGGDFDSVREAVVDQRKTQLLDFSFDLTKATVWGFIFLVVFDVVLTFPKDQVLMQRTLSTRSDKEAGRSIWIFAAMMIPGGFIFYGIGTALWMYYRNNPERLDPLLPIDATFPLFIAAELPMGVTGLIIAGIFAAAMSTLSSIINSVATLLSVDFYGKLARNPTDKGGVRFAEWMTVLVGLVGIGLALLLSRYDIHSLFDVSIELAGLLGGGFAGAYTLGMFTRRANSAGVAIGVAGAIALTLLAWSFDLVHPYFYLGISIMLCIVIGYLASLCFPPPDRSLEGLTIHDRVKARA</sequence>
<evidence type="ECO:0000256" key="1">
    <source>
        <dbReference type="ARBA" id="ARBA00004651"/>
    </source>
</evidence>
<dbReference type="PANTHER" id="PTHR42985:SF40">
    <property type="entry name" value="LD47995P-RELATED"/>
    <property type="match status" value="1"/>
</dbReference>
<dbReference type="PANTHER" id="PTHR42985">
    <property type="entry name" value="SODIUM-COUPLED MONOCARBOXYLATE TRANSPORTER"/>
    <property type="match status" value="1"/>
</dbReference>
<comment type="caution">
    <text evidence="13">The sequence shown here is derived from an EMBL/GenBank/DDBJ whole genome shotgun (WGS) entry which is preliminary data.</text>
</comment>
<feature type="transmembrane region" description="Helical" evidence="12">
    <location>
        <begin position="533"/>
        <end position="551"/>
    </location>
</feature>
<dbReference type="Gene3D" id="1.20.1730.10">
    <property type="entry name" value="Sodium/glucose cotransporter"/>
    <property type="match status" value="1"/>
</dbReference>
<keyword evidence="6 12" id="KW-1133">Transmembrane helix</keyword>
<feature type="transmembrane region" description="Helical" evidence="12">
    <location>
        <begin position="757"/>
        <end position="778"/>
    </location>
</feature>
<feature type="transmembrane region" description="Helical" evidence="12">
    <location>
        <begin position="486"/>
        <end position="505"/>
    </location>
</feature>
<feature type="transmembrane region" description="Helical" evidence="12">
    <location>
        <begin position="302"/>
        <end position="326"/>
    </location>
</feature>
<name>A0A4V3AM83_9GAMM</name>
<evidence type="ECO:0000256" key="5">
    <source>
        <dbReference type="ARBA" id="ARBA00022692"/>
    </source>
</evidence>
<keyword evidence="5 12" id="KW-0812">Transmembrane</keyword>
<keyword evidence="7" id="KW-0915">Sodium</keyword>
<feature type="transmembrane region" description="Helical" evidence="12">
    <location>
        <begin position="421"/>
        <end position="449"/>
    </location>
</feature>
<evidence type="ECO:0000313" key="14">
    <source>
        <dbReference type="Proteomes" id="UP000294796"/>
    </source>
</evidence>
<feature type="transmembrane region" description="Helical" evidence="12">
    <location>
        <begin position="346"/>
        <end position="366"/>
    </location>
</feature>
<accession>A0A4V3AM83</accession>
<dbReference type="InterPro" id="IPR001734">
    <property type="entry name" value="Na/solute_symporter"/>
</dbReference>
<feature type="transmembrane region" description="Helical" evidence="12">
    <location>
        <begin position="677"/>
        <end position="696"/>
    </location>
</feature>
<evidence type="ECO:0000256" key="6">
    <source>
        <dbReference type="ARBA" id="ARBA00022989"/>
    </source>
</evidence>
<keyword evidence="3" id="KW-0813">Transport</keyword>
<evidence type="ECO:0000256" key="9">
    <source>
        <dbReference type="ARBA" id="ARBA00023136"/>
    </source>
</evidence>
<keyword evidence="8" id="KW-0406">Ion transport</keyword>
<reference evidence="13 14" key="1">
    <citation type="submission" date="2019-03" db="EMBL/GenBank/DDBJ databases">
        <title>Luteimonas zhaokaii sp.nov., isolated from the rectal contents of Plateau pika in Yushu, Qinghai Province, China.</title>
        <authorList>
            <person name="Zhang G."/>
        </authorList>
    </citation>
    <scope>NUCLEOTIDE SEQUENCE [LARGE SCALE GENOMIC DNA]</scope>
    <source>
        <strain evidence="13 14">B9</strain>
    </source>
</reference>
<feature type="transmembrane region" description="Helical" evidence="12">
    <location>
        <begin position="708"/>
        <end position="725"/>
    </location>
</feature>
<dbReference type="PROSITE" id="PS50283">
    <property type="entry name" value="NA_SOLUT_SYMP_3"/>
    <property type="match status" value="1"/>
</dbReference>
<comment type="subcellular location">
    <subcellularLocation>
        <location evidence="1">Cell membrane</location>
        <topology evidence="1">Multi-pass membrane protein</topology>
    </subcellularLocation>
</comment>
<evidence type="ECO:0000256" key="2">
    <source>
        <dbReference type="ARBA" id="ARBA00006434"/>
    </source>
</evidence>
<dbReference type="OrthoDB" id="9814523at2"/>
<evidence type="ECO:0000256" key="12">
    <source>
        <dbReference type="SAM" id="Phobius"/>
    </source>
</evidence>
<dbReference type="InterPro" id="IPR038377">
    <property type="entry name" value="Na/Glc_symporter_sf"/>
</dbReference>
<evidence type="ECO:0000313" key="13">
    <source>
        <dbReference type="EMBL" id="TDK23078.1"/>
    </source>
</evidence>
<feature type="transmembrane region" description="Helical" evidence="12">
    <location>
        <begin position="455"/>
        <end position="474"/>
    </location>
</feature>
<feature type="transmembrane region" description="Helical" evidence="12">
    <location>
        <begin position="732"/>
        <end position="751"/>
    </location>
</feature>
<keyword evidence="9 12" id="KW-0472">Membrane</keyword>
<dbReference type="CDD" id="cd11495">
    <property type="entry name" value="SLC5sbd_NIS-like_u3"/>
    <property type="match status" value="1"/>
</dbReference>
<evidence type="ECO:0000256" key="3">
    <source>
        <dbReference type="ARBA" id="ARBA00022448"/>
    </source>
</evidence>
<gene>
    <name evidence="13" type="ORF">E2F46_11975</name>
</gene>